<dbReference type="GO" id="GO:0046872">
    <property type="term" value="F:metal ion binding"/>
    <property type="evidence" value="ECO:0007669"/>
    <property type="project" value="UniProtKB-KW"/>
</dbReference>
<dbReference type="Gene3D" id="3.90.1590.10">
    <property type="entry name" value="glutathione-dependent formaldehyde- activating enzyme (gfa)"/>
    <property type="match status" value="2"/>
</dbReference>
<evidence type="ECO:0000256" key="2">
    <source>
        <dbReference type="ARBA" id="ARBA00022723"/>
    </source>
</evidence>
<keyword evidence="2" id="KW-0479">Metal-binding</keyword>
<organism evidence="6 7">
    <name type="scientific">Cercophora newfieldiana</name>
    <dbReference type="NCBI Taxonomy" id="92897"/>
    <lineage>
        <taxon>Eukaryota</taxon>
        <taxon>Fungi</taxon>
        <taxon>Dikarya</taxon>
        <taxon>Ascomycota</taxon>
        <taxon>Pezizomycotina</taxon>
        <taxon>Sordariomycetes</taxon>
        <taxon>Sordariomycetidae</taxon>
        <taxon>Sordariales</taxon>
        <taxon>Lasiosphaeriaceae</taxon>
        <taxon>Cercophora</taxon>
    </lineage>
</organism>
<accession>A0AA40CZN9</accession>
<keyword evidence="7" id="KW-1185">Reference proteome</keyword>
<dbReference type="Pfam" id="PF04828">
    <property type="entry name" value="GFA"/>
    <property type="match status" value="1"/>
</dbReference>
<dbReference type="SUPFAM" id="SSF51316">
    <property type="entry name" value="Mss4-like"/>
    <property type="match status" value="2"/>
</dbReference>
<comment type="caution">
    <text evidence="6">The sequence shown here is derived from an EMBL/GenBank/DDBJ whole genome shotgun (WGS) entry which is preliminary data.</text>
</comment>
<proteinExistence type="inferred from homology"/>
<name>A0AA40CZN9_9PEZI</name>
<protein>
    <submittedName>
        <fullName evidence="6">Mss4-like protein</fullName>
    </submittedName>
</protein>
<keyword evidence="4" id="KW-0456">Lyase</keyword>
<dbReference type="GO" id="GO:0016846">
    <property type="term" value="F:carbon-sulfur lyase activity"/>
    <property type="evidence" value="ECO:0007669"/>
    <property type="project" value="InterPro"/>
</dbReference>
<sequence>MITISCLCGAARQILSPSPHDSNSITICHCDSCRHLTGLLFTTYAPIKGAPFLAGLTKYSPSASSTRYFCSICGCHIFRHNEHGWAVATGTITSSPPLDTPLTIQHQHISSTLDGGLSIWLPSSPSHPPTSEPTEELPSLPASCHCNRISFTITRPLRTSTLPHSPFADLLVPYCNNPHSVTSNPASIKWWLRDPSPAAQPPNTDALHHPSSEVLEGEKDEELSGYKYLAGTCACRSCRLTSGFEIQTWAFVPRVNILMNIPSSTGEGTSLESDAAKTVSVLDFSAIPSDLLKTYRSSAAAVREFCPTCGATVFWHDFERPDLIDVSVGLSRCLSGARAAPFFQWWTDRTSFAEEARTDRSGGMADWAEGIVKNMENGMRGDSH</sequence>
<evidence type="ECO:0000259" key="5">
    <source>
        <dbReference type="PROSITE" id="PS51891"/>
    </source>
</evidence>
<comment type="similarity">
    <text evidence="1">Belongs to the Gfa family.</text>
</comment>
<evidence type="ECO:0000313" key="6">
    <source>
        <dbReference type="EMBL" id="KAK0655133.1"/>
    </source>
</evidence>
<dbReference type="Proteomes" id="UP001174936">
    <property type="component" value="Unassembled WGS sequence"/>
</dbReference>
<dbReference type="InterPro" id="IPR006913">
    <property type="entry name" value="CENP-V/GFA"/>
</dbReference>
<evidence type="ECO:0000256" key="1">
    <source>
        <dbReference type="ARBA" id="ARBA00005495"/>
    </source>
</evidence>
<dbReference type="EMBL" id="JAULSV010000001">
    <property type="protein sequence ID" value="KAK0655133.1"/>
    <property type="molecule type" value="Genomic_DNA"/>
</dbReference>
<dbReference type="PANTHER" id="PTHR33337:SF40">
    <property type="entry name" value="CENP-V_GFA DOMAIN-CONTAINING PROTEIN-RELATED"/>
    <property type="match status" value="1"/>
</dbReference>
<gene>
    <name evidence="6" type="ORF">B0T16DRAFT_5328</name>
</gene>
<reference evidence="6" key="1">
    <citation type="submission" date="2023-06" db="EMBL/GenBank/DDBJ databases">
        <title>Genome-scale phylogeny and comparative genomics of the fungal order Sordariales.</title>
        <authorList>
            <consortium name="Lawrence Berkeley National Laboratory"/>
            <person name="Hensen N."/>
            <person name="Bonometti L."/>
            <person name="Westerberg I."/>
            <person name="Brannstrom I.O."/>
            <person name="Guillou S."/>
            <person name="Cros-Aarteil S."/>
            <person name="Calhoun S."/>
            <person name="Haridas S."/>
            <person name="Kuo A."/>
            <person name="Mondo S."/>
            <person name="Pangilinan J."/>
            <person name="Riley R."/>
            <person name="Labutti K."/>
            <person name="Andreopoulos B."/>
            <person name="Lipzen A."/>
            <person name="Chen C."/>
            <person name="Yanf M."/>
            <person name="Daum C."/>
            <person name="Ng V."/>
            <person name="Clum A."/>
            <person name="Steindorff A."/>
            <person name="Ohm R."/>
            <person name="Martin F."/>
            <person name="Silar P."/>
            <person name="Natvig D."/>
            <person name="Lalanne C."/>
            <person name="Gautier V."/>
            <person name="Ament-Velasquez S.L."/>
            <person name="Kruys A."/>
            <person name="Hutchinson M.I."/>
            <person name="Powell A.J."/>
            <person name="Barry K."/>
            <person name="Miller A.N."/>
            <person name="Grigoriev I.V."/>
            <person name="Debuchy R."/>
            <person name="Gladieux P."/>
            <person name="Thoren M.H."/>
            <person name="Johannesson H."/>
        </authorList>
    </citation>
    <scope>NUCLEOTIDE SEQUENCE</scope>
    <source>
        <strain evidence="6">SMH2532-1</strain>
    </source>
</reference>
<dbReference type="AlphaFoldDB" id="A0AA40CZN9"/>
<feature type="domain" description="CENP-V/GFA" evidence="5">
    <location>
        <begin position="2"/>
        <end position="121"/>
    </location>
</feature>
<dbReference type="InterPro" id="IPR011057">
    <property type="entry name" value="Mss4-like_sf"/>
</dbReference>
<evidence type="ECO:0000313" key="7">
    <source>
        <dbReference type="Proteomes" id="UP001174936"/>
    </source>
</evidence>
<keyword evidence="3" id="KW-0862">Zinc</keyword>
<evidence type="ECO:0000256" key="3">
    <source>
        <dbReference type="ARBA" id="ARBA00022833"/>
    </source>
</evidence>
<dbReference type="PROSITE" id="PS51891">
    <property type="entry name" value="CENP_V_GFA"/>
    <property type="match status" value="1"/>
</dbReference>
<dbReference type="PANTHER" id="PTHR33337">
    <property type="entry name" value="GFA DOMAIN-CONTAINING PROTEIN"/>
    <property type="match status" value="1"/>
</dbReference>
<evidence type="ECO:0000256" key="4">
    <source>
        <dbReference type="ARBA" id="ARBA00023239"/>
    </source>
</evidence>